<sequence length="74" mass="8547">MKQEPLVPELLQEAFNRFSTLETEEEKAQFWKELAKNSSEISPEILNQLLQNGVLNLSERVKTLHQTVKEKPPA</sequence>
<accession>A0A4U6DAL9</accession>
<dbReference type="OrthoDB" id="9869636at2"/>
<gene>
    <name evidence="1" type="ORF">FDK13_16885</name>
</gene>
<protein>
    <submittedName>
        <fullName evidence="1">Uncharacterized protein</fullName>
    </submittedName>
</protein>
<evidence type="ECO:0000313" key="2">
    <source>
        <dbReference type="Proteomes" id="UP000304900"/>
    </source>
</evidence>
<dbReference type="AlphaFoldDB" id="A0A4U6DAL9"/>
<reference evidence="1 2" key="1">
    <citation type="submission" date="2019-05" db="EMBL/GenBank/DDBJ databases">
        <title>Dyadobacter AR-3-8 sp. nov., isolated from arctic soil.</title>
        <authorList>
            <person name="Chaudhary D.K."/>
        </authorList>
    </citation>
    <scope>NUCLEOTIDE SEQUENCE [LARGE SCALE GENOMIC DNA]</scope>
    <source>
        <strain evidence="1 2">AR-3-8</strain>
    </source>
</reference>
<name>A0A4U6DAL9_9BACT</name>
<dbReference type="EMBL" id="SZVO01000007">
    <property type="protein sequence ID" value="TKT91314.1"/>
    <property type="molecule type" value="Genomic_DNA"/>
</dbReference>
<dbReference type="RefSeq" id="WP_137341174.1">
    <property type="nucleotide sequence ID" value="NZ_BSQH01000021.1"/>
</dbReference>
<proteinExistence type="predicted"/>
<evidence type="ECO:0000313" key="1">
    <source>
        <dbReference type="EMBL" id="TKT91314.1"/>
    </source>
</evidence>
<keyword evidence="2" id="KW-1185">Reference proteome</keyword>
<dbReference type="Proteomes" id="UP000304900">
    <property type="component" value="Unassembled WGS sequence"/>
</dbReference>
<comment type="caution">
    <text evidence="1">The sequence shown here is derived from an EMBL/GenBank/DDBJ whole genome shotgun (WGS) entry which is preliminary data.</text>
</comment>
<organism evidence="1 2">
    <name type="scientific">Dyadobacter frigoris</name>
    <dbReference type="NCBI Taxonomy" id="2576211"/>
    <lineage>
        <taxon>Bacteria</taxon>
        <taxon>Pseudomonadati</taxon>
        <taxon>Bacteroidota</taxon>
        <taxon>Cytophagia</taxon>
        <taxon>Cytophagales</taxon>
        <taxon>Spirosomataceae</taxon>
        <taxon>Dyadobacter</taxon>
    </lineage>
</organism>